<evidence type="ECO:0000256" key="1">
    <source>
        <dbReference type="SAM" id="MobiDB-lite"/>
    </source>
</evidence>
<sequence>MDWSGGEECNRNGRSKDRRLEIHGTGSSASLAKQETDIESIFHRWGNSGKGRRRPFPVRPESRSGWAQQALPAFDQLPVTFLRESVLW</sequence>
<keyword evidence="3" id="KW-1185">Reference proteome</keyword>
<reference evidence="2" key="2">
    <citation type="journal article" date="2013" name="Mar. Genomics">
        <title>Expression of sulfatases in Rhodopirellula baltica and the diversity of sulfatases in the genus Rhodopirellula.</title>
        <authorList>
            <person name="Wegner C.E."/>
            <person name="Richter-Heitmann T."/>
            <person name="Klindworth A."/>
            <person name="Klockow C."/>
            <person name="Richter M."/>
            <person name="Achstetter T."/>
            <person name="Glockner F.O."/>
            <person name="Harder J."/>
        </authorList>
    </citation>
    <scope>NUCLEOTIDE SEQUENCE [LARGE SCALE GENOMIC DNA]</scope>
    <source>
        <strain evidence="2">6C</strain>
    </source>
</reference>
<comment type="caution">
    <text evidence="2">The sequence shown here is derived from an EMBL/GenBank/DDBJ whole genome shotgun (WGS) entry which is preliminary data.</text>
</comment>
<feature type="region of interest" description="Disordered" evidence="1">
    <location>
        <begin position="1"/>
        <end position="35"/>
    </location>
</feature>
<protein>
    <submittedName>
        <fullName evidence="2">Uncharacterized protein</fullName>
    </submittedName>
</protein>
<proteinExistence type="predicted"/>
<name>M2AUE7_9BACT</name>
<accession>M2AUE7</accession>
<reference evidence="2" key="1">
    <citation type="submission" date="2012-11" db="EMBL/GenBank/DDBJ databases">
        <title>Permanent draft genomes of Rhodopirellula europaea strain SH398 and 6C.</title>
        <authorList>
            <person name="Richter M."/>
            <person name="Richter-Heitmann T."/>
            <person name="Frank C."/>
            <person name="Harder J."/>
            <person name="Glockner F.O."/>
        </authorList>
    </citation>
    <scope>NUCLEOTIDE SEQUENCE</scope>
    <source>
        <strain evidence="2">6C</strain>
    </source>
</reference>
<evidence type="ECO:0000313" key="2">
    <source>
        <dbReference type="EMBL" id="EMB13624.1"/>
    </source>
</evidence>
<organism evidence="2 3">
    <name type="scientific">Rhodopirellula europaea 6C</name>
    <dbReference type="NCBI Taxonomy" id="1263867"/>
    <lineage>
        <taxon>Bacteria</taxon>
        <taxon>Pseudomonadati</taxon>
        <taxon>Planctomycetota</taxon>
        <taxon>Planctomycetia</taxon>
        <taxon>Pirellulales</taxon>
        <taxon>Pirellulaceae</taxon>
        <taxon>Rhodopirellula</taxon>
    </lineage>
</organism>
<gene>
    <name evidence="2" type="ORF">RE6C_05632</name>
</gene>
<dbReference type="Proteomes" id="UP000011529">
    <property type="component" value="Unassembled WGS sequence"/>
</dbReference>
<dbReference type="AlphaFoldDB" id="M2AUE7"/>
<dbReference type="EMBL" id="ANMO01000253">
    <property type="protein sequence ID" value="EMB13624.1"/>
    <property type="molecule type" value="Genomic_DNA"/>
</dbReference>
<evidence type="ECO:0000313" key="3">
    <source>
        <dbReference type="Proteomes" id="UP000011529"/>
    </source>
</evidence>
<feature type="compositionally biased region" description="Basic and acidic residues" evidence="1">
    <location>
        <begin position="8"/>
        <end position="22"/>
    </location>
</feature>